<sequence length="261" mass="30568">MKKPNTRIRRTNVDEQESRHLALSQLQHHVQDFRHWEWDEAVTREMEEFKRLPALYRLALNELQNKIEAIKTEWQMRDGYSPIEHVKSRIKEPKSILRKMERKGCEFSLSRMEDVIHDIAGMRIVCAFVKDIYRIADHLGSREDLRVLEIKDYIARPKPNGYQSLHLIVAVPLILLEGTRWVKAEIQLRTLAMDFWASMEHILYYKYDKQLPAHVADELREAARAADELDQKMLRLRREILELAAAESESGPSASSGDPAD</sequence>
<reference evidence="4 5" key="1">
    <citation type="submission" date="2019-09" db="EMBL/GenBank/DDBJ databases">
        <title>Bacillus ochoae sp. nov., Paenibacillus whitsoniae sp. nov., Paenibacillus spiritus sp. nov. Isolated from the Mars Exploration Rover during spacecraft assembly.</title>
        <authorList>
            <person name="Seuylemezian A."/>
            <person name="Vaishampayan P."/>
        </authorList>
    </citation>
    <scope>NUCLEOTIDE SEQUENCE [LARGE SCALE GENOMIC DNA]</scope>
    <source>
        <strain evidence="4 5">MER_111</strain>
    </source>
</reference>
<dbReference type="InterPro" id="IPR052366">
    <property type="entry name" value="GTP_Pyrophosphokinase"/>
</dbReference>
<dbReference type="GO" id="GO:0016301">
    <property type="term" value="F:kinase activity"/>
    <property type="evidence" value="ECO:0007669"/>
    <property type="project" value="UniProtKB-KW"/>
</dbReference>
<evidence type="ECO:0000259" key="3">
    <source>
        <dbReference type="SMART" id="SM00954"/>
    </source>
</evidence>
<name>A0A5J5FUK3_9BACL</name>
<organism evidence="4 5">
    <name type="scientific">Paenibacillus spiritus</name>
    <dbReference type="NCBI Taxonomy" id="2496557"/>
    <lineage>
        <taxon>Bacteria</taxon>
        <taxon>Bacillati</taxon>
        <taxon>Bacillota</taxon>
        <taxon>Bacilli</taxon>
        <taxon>Bacillales</taxon>
        <taxon>Paenibacillaceae</taxon>
        <taxon>Paenibacillus</taxon>
    </lineage>
</organism>
<dbReference type="Pfam" id="PF04607">
    <property type="entry name" value="RelA_SpoT"/>
    <property type="match status" value="1"/>
</dbReference>
<dbReference type="OrthoDB" id="9789634at2"/>
<evidence type="ECO:0000313" key="5">
    <source>
        <dbReference type="Proteomes" id="UP000367750"/>
    </source>
</evidence>
<dbReference type="SMART" id="SM00954">
    <property type="entry name" value="RelA_SpoT"/>
    <property type="match status" value="1"/>
</dbReference>
<keyword evidence="2" id="KW-0175">Coiled coil</keyword>
<dbReference type="AlphaFoldDB" id="A0A5J5FUK3"/>
<feature type="coiled-coil region" evidence="2">
    <location>
        <begin position="219"/>
        <end position="249"/>
    </location>
</feature>
<dbReference type="InterPro" id="IPR007685">
    <property type="entry name" value="RelA_SpoT"/>
</dbReference>
<dbReference type="UniPathway" id="UPA00908">
    <property type="reaction ID" value="UER00884"/>
</dbReference>
<dbReference type="Gene3D" id="3.30.460.10">
    <property type="entry name" value="Beta Polymerase, domain 2"/>
    <property type="match status" value="1"/>
</dbReference>
<dbReference type="Proteomes" id="UP000367750">
    <property type="component" value="Unassembled WGS sequence"/>
</dbReference>
<evidence type="ECO:0000313" key="4">
    <source>
        <dbReference type="EMBL" id="KAA8997232.1"/>
    </source>
</evidence>
<evidence type="ECO:0000256" key="2">
    <source>
        <dbReference type="SAM" id="Coils"/>
    </source>
</evidence>
<protein>
    <submittedName>
        <fullName evidence="4">GTP pyrophosphokinase family protein</fullName>
    </submittedName>
</protein>
<dbReference type="InterPro" id="IPR043519">
    <property type="entry name" value="NT_sf"/>
</dbReference>
<dbReference type="Gene3D" id="1.10.287.860">
    <property type="entry name" value="Nucleotidyltransferase"/>
    <property type="match status" value="1"/>
</dbReference>
<keyword evidence="5" id="KW-1185">Reference proteome</keyword>
<keyword evidence="4" id="KW-0808">Transferase</keyword>
<dbReference type="EMBL" id="VYKK01000030">
    <property type="protein sequence ID" value="KAA8997232.1"/>
    <property type="molecule type" value="Genomic_DNA"/>
</dbReference>
<accession>A0A5J5FUK3</accession>
<dbReference type="SUPFAM" id="SSF81301">
    <property type="entry name" value="Nucleotidyltransferase"/>
    <property type="match status" value="1"/>
</dbReference>
<comment type="caution">
    <text evidence="4">The sequence shown here is derived from an EMBL/GenBank/DDBJ whole genome shotgun (WGS) entry which is preliminary data.</text>
</comment>
<dbReference type="PANTHER" id="PTHR47837:SF2">
    <property type="entry name" value="GTP PYROPHOSPHOKINASE YWAC"/>
    <property type="match status" value="1"/>
</dbReference>
<comment type="pathway">
    <text evidence="1">Purine metabolism; ppGpp biosynthesis; ppGpp from GTP: step 1/2.</text>
</comment>
<keyword evidence="4" id="KW-0418">Kinase</keyword>
<proteinExistence type="predicted"/>
<gene>
    <name evidence="4" type="ORF">F4V43_18250</name>
</gene>
<feature type="domain" description="RelA/SpoT" evidence="3">
    <location>
        <begin position="88"/>
        <end position="211"/>
    </location>
</feature>
<dbReference type="GO" id="GO:0015970">
    <property type="term" value="P:guanosine tetraphosphate biosynthetic process"/>
    <property type="evidence" value="ECO:0007669"/>
    <property type="project" value="UniProtKB-UniPathway"/>
</dbReference>
<dbReference type="CDD" id="cd05399">
    <property type="entry name" value="NT_Rel-Spo_like"/>
    <property type="match status" value="1"/>
</dbReference>
<evidence type="ECO:0000256" key="1">
    <source>
        <dbReference type="ARBA" id="ARBA00004976"/>
    </source>
</evidence>
<dbReference type="PANTHER" id="PTHR47837">
    <property type="entry name" value="GTP PYROPHOSPHOKINASE YJBM"/>
    <property type="match status" value="1"/>
</dbReference>